<evidence type="ECO:0000259" key="3">
    <source>
        <dbReference type="Pfam" id="PF22113"/>
    </source>
</evidence>
<dbReference type="InterPro" id="IPR036280">
    <property type="entry name" value="Multihaem_cyt_sf"/>
</dbReference>
<dbReference type="RefSeq" id="WP_306684975.1">
    <property type="nucleotide sequence ID" value="NZ_CP132914.1"/>
</dbReference>
<protein>
    <submittedName>
        <fullName evidence="4">OmcA/MtrC family decaheme c-type cytochrome</fullName>
    </submittedName>
</protein>
<feature type="domain" description="Outer membrane cytochrome MtrC/MtrF-like" evidence="3">
    <location>
        <begin position="601"/>
        <end position="789"/>
    </location>
</feature>
<dbReference type="Pfam" id="PF22112">
    <property type="entry name" value="OmcA-like_N"/>
    <property type="match status" value="1"/>
</dbReference>
<dbReference type="InterPro" id="IPR054336">
    <property type="entry name" value="OmcA-like_N"/>
</dbReference>
<dbReference type="InterPro" id="IPR051829">
    <property type="entry name" value="Multiheme_Cytochr_ET"/>
</dbReference>
<feature type="domain" description="Outer membrane cytochrome MtrC/MtrF-like" evidence="3">
    <location>
        <begin position="247"/>
        <end position="403"/>
    </location>
</feature>
<dbReference type="EMBL" id="CP132914">
    <property type="protein sequence ID" value="WMB74248.1"/>
    <property type="molecule type" value="Genomic_DNA"/>
</dbReference>
<organism evidence="4">
    <name type="scientific">Shewanella oncorhynchi</name>
    <dbReference type="NCBI Taxonomy" id="2726434"/>
    <lineage>
        <taxon>Bacteria</taxon>
        <taxon>Pseudomonadati</taxon>
        <taxon>Pseudomonadota</taxon>
        <taxon>Gammaproteobacteria</taxon>
        <taxon>Alteromonadales</taxon>
        <taxon>Shewanellaceae</taxon>
        <taxon>Shewanella</taxon>
    </lineage>
</organism>
<dbReference type="Gene3D" id="1.10.1130.10">
    <property type="entry name" value="Flavocytochrome C3, Chain A"/>
    <property type="match status" value="1"/>
</dbReference>
<dbReference type="PANTHER" id="PTHR35038">
    <property type="entry name" value="DISSIMILATORY SULFITE REDUCTASE SIRA"/>
    <property type="match status" value="1"/>
</dbReference>
<dbReference type="NCBIfam" id="TIGR03507">
    <property type="entry name" value="decahem_SO1788"/>
    <property type="match status" value="1"/>
</dbReference>
<dbReference type="AlphaFoldDB" id="A0AA50KFK9"/>
<evidence type="ECO:0000256" key="1">
    <source>
        <dbReference type="ARBA" id="ARBA00022729"/>
    </source>
</evidence>
<feature type="domain" description="OmcA-like N-terminal" evidence="2">
    <location>
        <begin position="52"/>
        <end position="238"/>
    </location>
</feature>
<dbReference type="InterPro" id="IPR020014">
    <property type="entry name" value="Decahaem_cyt-c_OmcA/MtrC"/>
</dbReference>
<dbReference type="Pfam" id="PF22113">
    <property type="entry name" value="Mtrc-MtrF_II-IV_dom"/>
    <property type="match status" value="2"/>
</dbReference>
<proteinExistence type="predicted"/>
<name>A0AA50KFK9_9GAMM</name>
<gene>
    <name evidence="4" type="ORF">RA178_06440</name>
</gene>
<reference evidence="4" key="1">
    <citation type="submission" date="2023-08" db="EMBL/GenBank/DDBJ databases">
        <title>Complete genome sequence of Shewanella oncorhynchi Z-P2, a siderophore putrebactin-producing bacterium.</title>
        <authorList>
            <person name="Zhang Y."/>
        </authorList>
    </citation>
    <scope>NUCLEOTIDE SEQUENCE</scope>
    <source>
        <strain evidence="4">Z-P2</strain>
    </source>
</reference>
<dbReference type="Gene3D" id="3.90.10.10">
    <property type="entry name" value="Cytochrome C3"/>
    <property type="match status" value="1"/>
</dbReference>
<dbReference type="Proteomes" id="UP001236800">
    <property type="component" value="Chromosome"/>
</dbReference>
<dbReference type="KEGG" id="sog:RA178_06440"/>
<keyword evidence="1" id="KW-0732">Signal</keyword>
<dbReference type="PROSITE" id="PS51257">
    <property type="entry name" value="PROKAR_LIPOPROTEIN"/>
    <property type="match status" value="1"/>
</dbReference>
<accession>A0AA50KFK9</accession>
<evidence type="ECO:0000313" key="4">
    <source>
        <dbReference type="EMBL" id="WMB74248.1"/>
    </source>
</evidence>
<sequence length="789" mass="84428">MMKTNTRSQWKIFTPMAVAVCLMTACSDGDDGKEGPPGIVSISIEQADTLKATIENVVIDAQTHVQVDFFLSNANGIAVTGLENLKELDTLGVGIAKLAPPQEHYQITQAAANAMATTGAEVTNSAASATDAALQWTSYINNQVEPATNAQANAQTQWQAGIESNCKTACLTSLGAGQYRYTLSKPLTGYSQFTGIDTQYSPELTHRIYLELKPLANSPIDTQLINSVYDFVPATGQTVAADMGRKVIAPEQACFRCHNPDLANTDTRLLMHGNKRFAFEGCVVCHTTYSGDPETGNSLDMATLTHQIHQAKYQIVGYKGQLYDYANVTFPGDMAQCQQCHIPGATAQSGNSNIPSKTACLDCHKAQIPADWNGTVAGLFHNREIFANPWALGCSGCHPDSTNPEGVGLFHNAAVKTATKLVSDYQVKLLSSQLSVEAKTLAVTLQVQQMEQLPASQPMIKSFWLIATGETNSANMPINNGQRKVWDLLANTSDVALKITAPNQLTVTISNLSAADFGDLSQSKLYSKLVLCADKNTGFAVNCNIANQEVSLSAINSLSLQGQAVTAKAKVDEQACRQCHDQGLEDRVLSAHQMKGVFEPNSSCGTCHAPQTATALTDGQCQSCHSNDAIMYLNANVMHTPGASQIKPYRTINNTLSYREMVHSLHAGTRTVVGFDNPRPELTYPNAKNNCSVCHSAGQLSLEGLSAQQSLLVATPDAANIGQIAEYSPTLATCTACHTLIDSLVVHARSFGGVYQSDASGGRIYQSGQESCATCHAEGRSSGVDKVHK</sequence>
<dbReference type="GeneID" id="301338806"/>
<evidence type="ECO:0000259" key="2">
    <source>
        <dbReference type="Pfam" id="PF22112"/>
    </source>
</evidence>
<dbReference type="SUPFAM" id="SSF48695">
    <property type="entry name" value="Multiheme cytochromes"/>
    <property type="match status" value="2"/>
</dbReference>
<dbReference type="InterPro" id="IPR054337">
    <property type="entry name" value="Mtrc-MtrF-like_dom_II/IV"/>
</dbReference>